<keyword evidence="1" id="KW-0472">Membrane</keyword>
<reference evidence="2 3" key="1">
    <citation type="journal article" date="2015" name="Genome Announc.">
        <title>Expanding the biotechnology potential of lactobacilli through comparative genomics of 213 strains and associated genera.</title>
        <authorList>
            <person name="Sun Z."/>
            <person name="Harris H.M."/>
            <person name="McCann A."/>
            <person name="Guo C."/>
            <person name="Argimon S."/>
            <person name="Zhang W."/>
            <person name="Yang X."/>
            <person name="Jeffery I.B."/>
            <person name="Cooney J.C."/>
            <person name="Kagawa T.F."/>
            <person name="Liu W."/>
            <person name="Song Y."/>
            <person name="Salvetti E."/>
            <person name="Wrobel A."/>
            <person name="Rasinkangas P."/>
            <person name="Parkhill J."/>
            <person name="Rea M.C."/>
            <person name="O'Sullivan O."/>
            <person name="Ritari J."/>
            <person name="Douillard F.P."/>
            <person name="Paul Ross R."/>
            <person name="Yang R."/>
            <person name="Briner A.E."/>
            <person name="Felis G.E."/>
            <person name="de Vos W.M."/>
            <person name="Barrangou R."/>
            <person name="Klaenhammer T.R."/>
            <person name="Caufield P.W."/>
            <person name="Cui Y."/>
            <person name="Zhang H."/>
            <person name="O'Toole P.W."/>
        </authorList>
    </citation>
    <scope>NUCLEOTIDE SEQUENCE [LARGE SCALE GENOMIC DNA]</scope>
    <source>
        <strain evidence="2 3">DSM 20314</strain>
    </source>
</reference>
<evidence type="ECO:0000313" key="2">
    <source>
        <dbReference type="EMBL" id="KRK26431.1"/>
    </source>
</evidence>
<dbReference type="AlphaFoldDB" id="A0A837RE76"/>
<organism evidence="2 3">
    <name type="scientific">Lactiplantibacillus pentosus DSM 20314</name>
    <dbReference type="NCBI Taxonomy" id="1423791"/>
    <lineage>
        <taxon>Bacteria</taxon>
        <taxon>Bacillati</taxon>
        <taxon>Bacillota</taxon>
        <taxon>Bacilli</taxon>
        <taxon>Lactobacillales</taxon>
        <taxon>Lactobacillaceae</taxon>
        <taxon>Lactiplantibacillus</taxon>
    </lineage>
</organism>
<comment type="caution">
    <text evidence="2">The sequence shown here is derived from an EMBL/GenBank/DDBJ whole genome shotgun (WGS) entry which is preliminary data.</text>
</comment>
<feature type="transmembrane region" description="Helical" evidence="1">
    <location>
        <begin position="20"/>
        <end position="40"/>
    </location>
</feature>
<evidence type="ECO:0000256" key="1">
    <source>
        <dbReference type="SAM" id="Phobius"/>
    </source>
</evidence>
<dbReference type="Proteomes" id="UP000051020">
    <property type="component" value="Unassembled WGS sequence"/>
</dbReference>
<accession>A0A837RE76</accession>
<gene>
    <name evidence="2" type="ORF">FD24_GL002167</name>
</gene>
<protein>
    <submittedName>
        <fullName evidence="2">Uncharacterized protein</fullName>
    </submittedName>
</protein>
<dbReference type="EMBL" id="AZCU01000003">
    <property type="protein sequence ID" value="KRK26431.1"/>
    <property type="molecule type" value="Genomic_DNA"/>
</dbReference>
<name>A0A837RE76_LACPE</name>
<evidence type="ECO:0000313" key="3">
    <source>
        <dbReference type="Proteomes" id="UP000051020"/>
    </source>
</evidence>
<sequence>MTHLADSHLDADSNIKQHDSFSGGIMGLILGLITAPLSPLTELMSEFLSRLTFQVMFTGVDNECELMPTHANEFPPAIQLI</sequence>
<keyword evidence="1" id="KW-1133">Transmembrane helix</keyword>
<proteinExistence type="predicted"/>
<keyword evidence="1" id="KW-0812">Transmembrane</keyword>